<reference evidence="2" key="1">
    <citation type="journal article" date="2022" name="Mol. Ecol. Resour.">
        <title>The genomes of chicory, endive, great burdock and yacon provide insights into Asteraceae palaeo-polyploidization history and plant inulin production.</title>
        <authorList>
            <person name="Fan W."/>
            <person name="Wang S."/>
            <person name="Wang H."/>
            <person name="Wang A."/>
            <person name="Jiang F."/>
            <person name="Liu H."/>
            <person name="Zhao H."/>
            <person name="Xu D."/>
            <person name="Zhang Y."/>
        </authorList>
    </citation>
    <scope>NUCLEOTIDE SEQUENCE [LARGE SCALE GENOMIC DNA]</scope>
    <source>
        <strain evidence="2">cv. Niubang</strain>
    </source>
</reference>
<keyword evidence="2" id="KW-1185">Reference proteome</keyword>
<comment type="caution">
    <text evidence="1">The sequence shown here is derived from an EMBL/GenBank/DDBJ whole genome shotgun (WGS) entry which is preliminary data.</text>
</comment>
<accession>A0ACB8XU60</accession>
<evidence type="ECO:0000313" key="1">
    <source>
        <dbReference type="EMBL" id="KAI3673764.1"/>
    </source>
</evidence>
<dbReference type="EMBL" id="CM042061">
    <property type="protein sequence ID" value="KAI3673764.1"/>
    <property type="molecule type" value="Genomic_DNA"/>
</dbReference>
<evidence type="ECO:0000313" key="2">
    <source>
        <dbReference type="Proteomes" id="UP001055879"/>
    </source>
</evidence>
<protein>
    <submittedName>
        <fullName evidence="1">Uncharacterized protein</fullName>
    </submittedName>
</protein>
<gene>
    <name evidence="1" type="ORF">L6452_39894</name>
</gene>
<proteinExistence type="predicted"/>
<reference evidence="1 2" key="2">
    <citation type="journal article" date="2022" name="Mol. Ecol. Resour.">
        <title>The genomes of chicory, endive, great burdock and yacon provide insights into Asteraceae paleo-polyploidization history and plant inulin production.</title>
        <authorList>
            <person name="Fan W."/>
            <person name="Wang S."/>
            <person name="Wang H."/>
            <person name="Wang A."/>
            <person name="Jiang F."/>
            <person name="Liu H."/>
            <person name="Zhao H."/>
            <person name="Xu D."/>
            <person name="Zhang Y."/>
        </authorList>
    </citation>
    <scope>NUCLEOTIDE SEQUENCE [LARGE SCALE GENOMIC DNA]</scope>
    <source>
        <strain evidence="2">cv. Niubang</strain>
    </source>
</reference>
<organism evidence="1 2">
    <name type="scientific">Arctium lappa</name>
    <name type="common">Greater burdock</name>
    <name type="synonym">Lappa major</name>
    <dbReference type="NCBI Taxonomy" id="4217"/>
    <lineage>
        <taxon>Eukaryota</taxon>
        <taxon>Viridiplantae</taxon>
        <taxon>Streptophyta</taxon>
        <taxon>Embryophyta</taxon>
        <taxon>Tracheophyta</taxon>
        <taxon>Spermatophyta</taxon>
        <taxon>Magnoliopsida</taxon>
        <taxon>eudicotyledons</taxon>
        <taxon>Gunneridae</taxon>
        <taxon>Pentapetalae</taxon>
        <taxon>asterids</taxon>
        <taxon>campanulids</taxon>
        <taxon>Asterales</taxon>
        <taxon>Asteraceae</taxon>
        <taxon>Carduoideae</taxon>
        <taxon>Cardueae</taxon>
        <taxon>Arctiinae</taxon>
        <taxon>Arctium</taxon>
    </lineage>
</organism>
<sequence length="113" mass="13497">MNTYASRPVFLLLIVARRSPMPLRSDFLQPRPPPPLNHHRRHFHHNAQKPSPPRHQRHLHHEDSPAHVRSQSTRLRRPSTLIEDWKTKRCLRIGTDQNRRVSQCITEVFVDWN</sequence>
<name>A0ACB8XU60_ARCLA</name>
<dbReference type="Proteomes" id="UP001055879">
    <property type="component" value="Linkage Group LG15"/>
</dbReference>